<accession>A0A2G9RBP9</accession>
<dbReference type="Proteomes" id="UP000228934">
    <property type="component" value="Unassembled WGS sequence"/>
</dbReference>
<organism evidence="2 3">
    <name type="scientific">Aquarana catesbeiana</name>
    <name type="common">American bullfrog</name>
    <name type="synonym">Rana catesbeiana</name>
    <dbReference type="NCBI Taxonomy" id="8400"/>
    <lineage>
        <taxon>Eukaryota</taxon>
        <taxon>Metazoa</taxon>
        <taxon>Chordata</taxon>
        <taxon>Craniata</taxon>
        <taxon>Vertebrata</taxon>
        <taxon>Euteleostomi</taxon>
        <taxon>Amphibia</taxon>
        <taxon>Batrachia</taxon>
        <taxon>Anura</taxon>
        <taxon>Neobatrachia</taxon>
        <taxon>Ranoidea</taxon>
        <taxon>Ranidae</taxon>
        <taxon>Aquarana</taxon>
    </lineage>
</organism>
<feature type="non-terminal residue" evidence="2">
    <location>
        <position position="1"/>
    </location>
</feature>
<gene>
    <name evidence="2" type="ORF">AB205_0000360</name>
</gene>
<feature type="region of interest" description="Disordered" evidence="1">
    <location>
        <begin position="241"/>
        <end position="262"/>
    </location>
</feature>
<evidence type="ECO:0000313" key="3">
    <source>
        <dbReference type="Proteomes" id="UP000228934"/>
    </source>
</evidence>
<proteinExistence type="predicted"/>
<protein>
    <submittedName>
        <fullName evidence="2">Uncharacterized protein</fullName>
    </submittedName>
</protein>
<feature type="region of interest" description="Disordered" evidence="1">
    <location>
        <begin position="134"/>
        <end position="200"/>
    </location>
</feature>
<evidence type="ECO:0000313" key="2">
    <source>
        <dbReference type="EMBL" id="PIO24691.1"/>
    </source>
</evidence>
<keyword evidence="3" id="KW-1185">Reference proteome</keyword>
<reference evidence="3" key="1">
    <citation type="journal article" date="2017" name="Nat. Commun.">
        <title>The North American bullfrog draft genome provides insight into hormonal regulation of long noncoding RNA.</title>
        <authorList>
            <person name="Hammond S.A."/>
            <person name="Warren R.L."/>
            <person name="Vandervalk B.P."/>
            <person name="Kucuk E."/>
            <person name="Khan H."/>
            <person name="Gibb E.A."/>
            <person name="Pandoh P."/>
            <person name="Kirk H."/>
            <person name="Zhao Y."/>
            <person name="Jones M."/>
            <person name="Mungall A.J."/>
            <person name="Coope R."/>
            <person name="Pleasance S."/>
            <person name="Moore R.A."/>
            <person name="Holt R.A."/>
            <person name="Round J.M."/>
            <person name="Ohora S."/>
            <person name="Walle B.V."/>
            <person name="Veldhoen N."/>
            <person name="Helbing C.C."/>
            <person name="Birol I."/>
        </authorList>
    </citation>
    <scope>NUCLEOTIDE SEQUENCE [LARGE SCALE GENOMIC DNA]</scope>
</reference>
<feature type="compositionally biased region" description="Low complexity" evidence="1">
    <location>
        <begin position="134"/>
        <end position="148"/>
    </location>
</feature>
<dbReference type="AlphaFoldDB" id="A0A2G9RBP9"/>
<sequence>VQAGRTAVDVISGGAADVFLLTCDFWFWVAGLIGGLAEAGDESIHSTGSERTLQAAPPECQKPMLRQCSAMPAPAIPRATLGEAWKKVLCKGCIDALVNERASEQETGLAASVKELSSTFQSFKTLFEGLQLPATPSPASQSTTPPLAQGFASSQPRATASAEETAGPSREEAREEPDSATSSSQDESEGENWDGESRRPSRYKLSLDEVEDILGAVYTTLGIQVDKKPLSLHDHMYKGLGEQKSVPSPQGPGGDGQKGMAGSRAETLLLQIPENISLFG</sequence>
<dbReference type="EMBL" id="KV956270">
    <property type="protein sequence ID" value="PIO24691.1"/>
    <property type="molecule type" value="Genomic_DNA"/>
</dbReference>
<name>A0A2G9RBP9_AQUCT</name>
<evidence type="ECO:0000256" key="1">
    <source>
        <dbReference type="SAM" id="MobiDB-lite"/>
    </source>
</evidence>